<dbReference type="InterPro" id="IPR041682">
    <property type="entry name" value="AAA_14"/>
</dbReference>
<evidence type="ECO:0000259" key="1">
    <source>
        <dbReference type="Pfam" id="PF13173"/>
    </source>
</evidence>
<accession>A0A1H9TCY1</accession>
<proteinExistence type="predicted"/>
<organism evidence="3 4">
    <name type="scientific">Corynebacterium cystitidis DSM 20524</name>
    <dbReference type="NCBI Taxonomy" id="1121357"/>
    <lineage>
        <taxon>Bacteria</taxon>
        <taxon>Bacillati</taxon>
        <taxon>Actinomycetota</taxon>
        <taxon>Actinomycetes</taxon>
        <taxon>Mycobacteriales</taxon>
        <taxon>Corynebacteriaceae</taxon>
        <taxon>Corynebacterium</taxon>
    </lineage>
</organism>
<evidence type="ECO:0000259" key="2">
    <source>
        <dbReference type="Pfam" id="PF13635"/>
    </source>
</evidence>
<dbReference type="EMBL" id="FOGQ01000005">
    <property type="protein sequence ID" value="SER94649.1"/>
    <property type="molecule type" value="Genomic_DNA"/>
</dbReference>
<evidence type="ECO:0000313" key="4">
    <source>
        <dbReference type="Proteomes" id="UP000198929"/>
    </source>
</evidence>
<dbReference type="AlphaFoldDB" id="A0A1H9TCY1"/>
<dbReference type="Pfam" id="PF13173">
    <property type="entry name" value="AAA_14"/>
    <property type="match status" value="1"/>
</dbReference>
<dbReference type="SUPFAM" id="SSF52540">
    <property type="entry name" value="P-loop containing nucleoside triphosphate hydrolases"/>
    <property type="match status" value="1"/>
</dbReference>
<protein>
    <recommendedName>
        <fullName evidence="5">AAA+ ATPase domain-containing protein</fullName>
    </recommendedName>
</protein>
<evidence type="ECO:0008006" key="5">
    <source>
        <dbReference type="Google" id="ProtNLM"/>
    </source>
</evidence>
<evidence type="ECO:0000313" key="3">
    <source>
        <dbReference type="EMBL" id="SER94649.1"/>
    </source>
</evidence>
<dbReference type="RefSeq" id="WP_092258228.1">
    <property type="nucleotide sequence ID" value="NZ_CP047199.1"/>
</dbReference>
<dbReference type="PANTHER" id="PTHR43566">
    <property type="entry name" value="CONSERVED PROTEIN"/>
    <property type="match status" value="1"/>
</dbReference>
<feature type="domain" description="AAA" evidence="1">
    <location>
        <begin position="20"/>
        <end position="135"/>
    </location>
</feature>
<gene>
    <name evidence="3" type="ORF">SAMN05661109_01404</name>
</gene>
<dbReference type="Proteomes" id="UP000198929">
    <property type="component" value="Unassembled WGS sequence"/>
</dbReference>
<sequence>MKYLPRLADDDLAFRLKAKGAVLIEGPKWCGKTTTARAAATSVLSMDQPEMAAQYRQMAETAPTLLLEGETPRLIDEWQVAPTLWNTVRYEVDRRGEPGQFILTGSAMPVELDSATHTGTGRITRMRMRPMSLFESGDSTGHVSLRKLFDGDSPAATAQADLEEIAYLLARGGWPQAVTTKDRKAALFHARDYVDAVVSNDIRRVDSVKRDADKAERLLRSYGRHCATSASLETIRLDVLGDKDDTFDAKTLYNYIDALKKIFVIEDVPAWNPNVRSKTAIRTADTRFFVDPSIAVAALRLGPRDLIFDLNTMGLIFENLVVRDLRVYAELLDGAVYHYRDKSGLECDAVVHLRDGSYGLIEVKIGGDTAIEQGAESLKTLAAHIDTARMRPPAFLAVVTAVGPYAYPRPDGVKVIPITTFGP</sequence>
<keyword evidence="4" id="KW-1185">Reference proteome</keyword>
<dbReference type="PANTHER" id="PTHR43566:SF2">
    <property type="entry name" value="DUF4143 DOMAIN-CONTAINING PROTEIN"/>
    <property type="match status" value="1"/>
</dbReference>
<feature type="domain" description="DUF4143" evidence="2">
    <location>
        <begin position="200"/>
        <end position="365"/>
    </location>
</feature>
<dbReference type="Pfam" id="PF13635">
    <property type="entry name" value="DUF4143"/>
    <property type="match status" value="1"/>
</dbReference>
<dbReference type="InterPro" id="IPR027417">
    <property type="entry name" value="P-loop_NTPase"/>
</dbReference>
<dbReference type="InterPro" id="IPR025420">
    <property type="entry name" value="DUF4143"/>
</dbReference>
<dbReference type="STRING" id="1121357.SAMN05661109_01404"/>
<name>A0A1H9TCY1_9CORY</name>
<reference evidence="4" key="1">
    <citation type="submission" date="2016-10" db="EMBL/GenBank/DDBJ databases">
        <authorList>
            <person name="Varghese N."/>
            <person name="Submissions S."/>
        </authorList>
    </citation>
    <scope>NUCLEOTIDE SEQUENCE [LARGE SCALE GENOMIC DNA]</scope>
    <source>
        <strain evidence="4">DSM 20524</strain>
    </source>
</reference>